<evidence type="ECO:0000313" key="3">
    <source>
        <dbReference type="Proteomes" id="UP001151760"/>
    </source>
</evidence>
<name>A0ABQ5AQ67_9ASTR</name>
<accession>A0ABQ5AQ67</accession>
<protein>
    <submittedName>
        <fullName evidence="2">Uncharacterized protein</fullName>
    </submittedName>
</protein>
<keyword evidence="3" id="KW-1185">Reference proteome</keyword>
<dbReference type="Proteomes" id="UP001151760">
    <property type="component" value="Unassembled WGS sequence"/>
</dbReference>
<organism evidence="2 3">
    <name type="scientific">Tanacetum coccineum</name>
    <dbReference type="NCBI Taxonomy" id="301880"/>
    <lineage>
        <taxon>Eukaryota</taxon>
        <taxon>Viridiplantae</taxon>
        <taxon>Streptophyta</taxon>
        <taxon>Embryophyta</taxon>
        <taxon>Tracheophyta</taxon>
        <taxon>Spermatophyta</taxon>
        <taxon>Magnoliopsida</taxon>
        <taxon>eudicotyledons</taxon>
        <taxon>Gunneridae</taxon>
        <taxon>Pentapetalae</taxon>
        <taxon>asterids</taxon>
        <taxon>campanulids</taxon>
        <taxon>Asterales</taxon>
        <taxon>Asteraceae</taxon>
        <taxon>Asteroideae</taxon>
        <taxon>Anthemideae</taxon>
        <taxon>Anthemidinae</taxon>
        <taxon>Tanacetum</taxon>
    </lineage>
</organism>
<evidence type="ECO:0000313" key="2">
    <source>
        <dbReference type="EMBL" id="GJT04189.1"/>
    </source>
</evidence>
<sequence length="90" mass="9828">MFVSHIFVLSRTDDNESTESSIPCIILTDSDAEDATLPAAPALPSPNYVMDSPNHTLDFNSDSEPFEEDPEEADPKASVGATLTRMSFMF</sequence>
<reference evidence="2" key="2">
    <citation type="submission" date="2022-01" db="EMBL/GenBank/DDBJ databases">
        <authorList>
            <person name="Yamashiro T."/>
            <person name="Shiraishi A."/>
            <person name="Satake H."/>
            <person name="Nakayama K."/>
        </authorList>
    </citation>
    <scope>NUCLEOTIDE SEQUENCE</scope>
</reference>
<proteinExistence type="predicted"/>
<evidence type="ECO:0000256" key="1">
    <source>
        <dbReference type="SAM" id="MobiDB-lite"/>
    </source>
</evidence>
<comment type="caution">
    <text evidence="2">The sequence shown here is derived from an EMBL/GenBank/DDBJ whole genome shotgun (WGS) entry which is preliminary data.</text>
</comment>
<dbReference type="EMBL" id="BQNB010012490">
    <property type="protein sequence ID" value="GJT04189.1"/>
    <property type="molecule type" value="Genomic_DNA"/>
</dbReference>
<reference evidence="2" key="1">
    <citation type="journal article" date="2022" name="Int. J. Mol. Sci.">
        <title>Draft Genome of Tanacetum Coccineum: Genomic Comparison of Closely Related Tanacetum-Family Plants.</title>
        <authorList>
            <person name="Yamashiro T."/>
            <person name="Shiraishi A."/>
            <person name="Nakayama K."/>
            <person name="Satake H."/>
        </authorList>
    </citation>
    <scope>NUCLEOTIDE SEQUENCE</scope>
</reference>
<feature type="region of interest" description="Disordered" evidence="1">
    <location>
        <begin position="42"/>
        <end position="79"/>
    </location>
</feature>
<gene>
    <name evidence="2" type="ORF">Tco_0838651</name>
</gene>